<dbReference type="Gene3D" id="3.90.320.10">
    <property type="match status" value="1"/>
</dbReference>
<proteinExistence type="predicted"/>
<dbReference type="InterPro" id="IPR011604">
    <property type="entry name" value="PDDEXK-like_dom_sf"/>
</dbReference>
<dbReference type="PANTHER" id="PTHR46609:SF8">
    <property type="entry name" value="YQAJ VIRAL RECOMBINASE DOMAIN-CONTAINING PROTEIN"/>
    <property type="match status" value="1"/>
</dbReference>
<dbReference type="Proteomes" id="UP001589896">
    <property type="component" value="Unassembled WGS sequence"/>
</dbReference>
<dbReference type="Pfam" id="PF09588">
    <property type="entry name" value="YqaJ"/>
    <property type="match status" value="1"/>
</dbReference>
<dbReference type="PANTHER" id="PTHR46609">
    <property type="entry name" value="EXONUCLEASE, PHAGE-TYPE/RECB, C-TERMINAL DOMAIN-CONTAINING PROTEIN"/>
    <property type="match status" value="1"/>
</dbReference>
<name>A0ABV6RLN9_9GAMM</name>
<sequence length="204" mass="22738">MRILTCEQRSPEWYAARRGVPTASEFGRIVTDKRGDYAAGADTYICELIDELVRPDAERSFGGNRHTQRGNELEPEARDLYAFERDLVPVEVGFILNDAGTLGCSPDSLIDPDGGLEIKCPDGPTHLKWLRAGGLPDEHRAQVHGSLLITGRAWWDFMSYCPGYPPLLVRVEPDAYTERLRGHLDRFIAELATARAAITERIAA</sequence>
<keyword evidence="2" id="KW-0378">Hydrolase</keyword>
<feature type="domain" description="YqaJ viral recombinase" evidence="1">
    <location>
        <begin position="12"/>
        <end position="152"/>
    </location>
</feature>
<dbReference type="EMBL" id="JBHLTG010000001">
    <property type="protein sequence ID" value="MFC0677484.1"/>
    <property type="molecule type" value="Genomic_DNA"/>
</dbReference>
<comment type="caution">
    <text evidence="2">The sequence shown here is derived from an EMBL/GenBank/DDBJ whole genome shotgun (WGS) entry which is preliminary data.</text>
</comment>
<keyword evidence="2" id="KW-0540">Nuclease</keyword>
<dbReference type="RefSeq" id="WP_386666036.1">
    <property type="nucleotide sequence ID" value="NZ_JBHLTG010000001.1"/>
</dbReference>
<evidence type="ECO:0000313" key="2">
    <source>
        <dbReference type="EMBL" id="MFC0677484.1"/>
    </source>
</evidence>
<evidence type="ECO:0000259" key="1">
    <source>
        <dbReference type="Pfam" id="PF09588"/>
    </source>
</evidence>
<dbReference type="GO" id="GO:0051908">
    <property type="term" value="F:double-stranded DNA 5'-3' DNA exonuclease activity"/>
    <property type="evidence" value="ECO:0007669"/>
    <property type="project" value="UniProtKB-EC"/>
</dbReference>
<accession>A0ABV6RLN9</accession>
<dbReference type="InterPro" id="IPR011335">
    <property type="entry name" value="Restrct_endonuc-II-like"/>
</dbReference>
<keyword evidence="2" id="KW-0269">Exonuclease</keyword>
<dbReference type="EC" id="3.1.11.3" evidence="2"/>
<dbReference type="SUPFAM" id="SSF52980">
    <property type="entry name" value="Restriction endonuclease-like"/>
    <property type="match status" value="1"/>
</dbReference>
<dbReference type="CDD" id="cd22343">
    <property type="entry name" value="PDDEXK_lambda_exonuclease-like"/>
    <property type="match status" value="1"/>
</dbReference>
<gene>
    <name evidence="2" type="ORF">ACFFGH_06425</name>
</gene>
<dbReference type="InterPro" id="IPR051703">
    <property type="entry name" value="NF-kappa-B_Signaling_Reg"/>
</dbReference>
<dbReference type="InterPro" id="IPR019080">
    <property type="entry name" value="YqaJ_viral_recombinase"/>
</dbReference>
<organism evidence="2 3">
    <name type="scientific">Lysobacter korlensis</name>
    <dbReference type="NCBI Taxonomy" id="553636"/>
    <lineage>
        <taxon>Bacteria</taxon>
        <taxon>Pseudomonadati</taxon>
        <taxon>Pseudomonadota</taxon>
        <taxon>Gammaproteobacteria</taxon>
        <taxon>Lysobacterales</taxon>
        <taxon>Lysobacteraceae</taxon>
        <taxon>Lysobacter</taxon>
    </lineage>
</organism>
<evidence type="ECO:0000313" key="3">
    <source>
        <dbReference type="Proteomes" id="UP001589896"/>
    </source>
</evidence>
<keyword evidence="3" id="KW-1185">Reference proteome</keyword>
<reference evidence="2 3" key="1">
    <citation type="submission" date="2024-09" db="EMBL/GenBank/DDBJ databases">
        <authorList>
            <person name="Sun Q."/>
            <person name="Mori K."/>
        </authorList>
    </citation>
    <scope>NUCLEOTIDE SEQUENCE [LARGE SCALE GENOMIC DNA]</scope>
    <source>
        <strain evidence="2 3">KCTC 23076</strain>
    </source>
</reference>
<protein>
    <submittedName>
        <fullName evidence="2">Lambda exonuclease family protein</fullName>
        <ecNumber evidence="2">3.1.11.3</ecNumber>
    </submittedName>
</protein>